<reference evidence="1 2" key="1">
    <citation type="submission" date="2019-07" db="EMBL/GenBank/DDBJ databases">
        <title>Description of 53C-WASEF.</title>
        <authorList>
            <person name="Pitt A."/>
            <person name="Hahn M.W."/>
        </authorList>
    </citation>
    <scope>NUCLEOTIDE SEQUENCE [LARGE SCALE GENOMIC DNA]</scope>
    <source>
        <strain evidence="1 2">53C-WASEF</strain>
    </source>
</reference>
<dbReference type="Proteomes" id="UP000315648">
    <property type="component" value="Unassembled WGS sequence"/>
</dbReference>
<evidence type="ECO:0000313" key="1">
    <source>
        <dbReference type="EMBL" id="TSJ74694.1"/>
    </source>
</evidence>
<dbReference type="EMBL" id="VMBG01000005">
    <property type="protein sequence ID" value="TSJ74694.1"/>
    <property type="molecule type" value="Genomic_DNA"/>
</dbReference>
<sequence length="68" mass="7431">MKCSICGRTLNDPLDPLSGDCGGDCWGCIGEIEAEAGWEPSLTMVRKEHVSGLRPDWTEPEKKSNPRA</sequence>
<keyword evidence="2" id="KW-1185">Reference proteome</keyword>
<dbReference type="OrthoDB" id="8759480at2"/>
<proteinExistence type="predicted"/>
<evidence type="ECO:0000313" key="2">
    <source>
        <dbReference type="Proteomes" id="UP000315648"/>
    </source>
</evidence>
<protein>
    <submittedName>
        <fullName evidence="1">Uncharacterized protein</fullName>
    </submittedName>
</protein>
<organism evidence="1 2">
    <name type="scientific">Rariglobus hedericola</name>
    <dbReference type="NCBI Taxonomy" id="2597822"/>
    <lineage>
        <taxon>Bacteria</taxon>
        <taxon>Pseudomonadati</taxon>
        <taxon>Verrucomicrobiota</taxon>
        <taxon>Opitutia</taxon>
        <taxon>Opitutales</taxon>
        <taxon>Opitutaceae</taxon>
        <taxon>Rariglobus</taxon>
    </lineage>
</organism>
<gene>
    <name evidence="1" type="ORF">FPL22_17265</name>
</gene>
<accession>A0A556QDH2</accession>
<dbReference type="AlphaFoldDB" id="A0A556QDH2"/>
<comment type="caution">
    <text evidence="1">The sequence shown here is derived from an EMBL/GenBank/DDBJ whole genome shotgun (WGS) entry which is preliminary data.</text>
</comment>
<name>A0A556QDH2_9BACT</name>